<dbReference type="Proteomes" id="UP000540506">
    <property type="component" value="Unassembled WGS sequence"/>
</dbReference>
<protein>
    <recommendedName>
        <fullName evidence="1">DUF2470 domain-containing protein</fullName>
    </recommendedName>
</protein>
<evidence type="ECO:0000313" key="2">
    <source>
        <dbReference type="EMBL" id="MBB4921147.1"/>
    </source>
</evidence>
<feature type="domain" description="DUF2470" evidence="1">
    <location>
        <begin position="196"/>
        <end position="281"/>
    </location>
</feature>
<dbReference type="AlphaFoldDB" id="A0A7W7VSH5"/>
<dbReference type="Pfam" id="PF10615">
    <property type="entry name" value="DUF2470"/>
    <property type="match status" value="1"/>
</dbReference>
<accession>A0A7W7VSH5</accession>
<dbReference type="InterPro" id="IPR019595">
    <property type="entry name" value="DUF2470"/>
</dbReference>
<dbReference type="SUPFAM" id="SSF50475">
    <property type="entry name" value="FMN-binding split barrel"/>
    <property type="match status" value="1"/>
</dbReference>
<organism evidence="2 3">
    <name type="scientific">Kitasatospora kifunensis</name>
    <name type="common">Streptomyces kifunensis</name>
    <dbReference type="NCBI Taxonomy" id="58351"/>
    <lineage>
        <taxon>Bacteria</taxon>
        <taxon>Bacillati</taxon>
        <taxon>Actinomycetota</taxon>
        <taxon>Actinomycetes</taxon>
        <taxon>Kitasatosporales</taxon>
        <taxon>Streptomycetaceae</taxon>
        <taxon>Kitasatospora</taxon>
    </lineage>
</organism>
<reference evidence="2 3" key="1">
    <citation type="submission" date="2020-08" db="EMBL/GenBank/DDBJ databases">
        <title>Sequencing the genomes of 1000 actinobacteria strains.</title>
        <authorList>
            <person name="Klenk H.-P."/>
        </authorList>
    </citation>
    <scope>NUCLEOTIDE SEQUENCE [LARGE SCALE GENOMIC DNA]</scope>
    <source>
        <strain evidence="2 3">DSM 41654</strain>
    </source>
</reference>
<name>A0A7W7VSH5_KITKI</name>
<dbReference type="EMBL" id="JACHJV010000001">
    <property type="protein sequence ID" value="MBB4921147.1"/>
    <property type="molecule type" value="Genomic_DNA"/>
</dbReference>
<dbReference type="RefSeq" id="WP_246559876.1">
    <property type="nucleotide sequence ID" value="NZ_JACHJV010000001.1"/>
</dbReference>
<gene>
    <name evidence="2" type="ORF">FHR34_000140</name>
</gene>
<proteinExistence type="predicted"/>
<comment type="caution">
    <text evidence="2">The sequence shown here is derived from an EMBL/GenBank/DDBJ whole genome shotgun (WGS) entry which is preliminary data.</text>
</comment>
<evidence type="ECO:0000259" key="1">
    <source>
        <dbReference type="Pfam" id="PF10615"/>
    </source>
</evidence>
<sequence>MQPSEKQAPTAGRPCAATCTCAQPTATTGPTPAERARTLVESASSAVLEVPGLDLTARPTPWSPLVRTVLPDGSLLMLLPRSSPVVRCVELAHAQSQELRAVVEATDVAPIAVRHRIRGRAWAGGWLTPVPQADQDRYRRLLASRAPDTDEPPSGRLVLLEVADLLTNDLWGTAHVAVDAFARATPDPIAPHELTLLQHLVAAHPDQLERLTRPFARRLAELHEDDAGAGQAAAGATVVPLALDRFGLRVRFTVGRRIADARFDFAQPLQGPEQLRPAMHRLFHHAALDAG</sequence>
<keyword evidence="3" id="KW-1185">Reference proteome</keyword>
<dbReference type="InterPro" id="IPR037119">
    <property type="entry name" value="Haem_oxidase_HugZ-like_sf"/>
</dbReference>
<evidence type="ECO:0000313" key="3">
    <source>
        <dbReference type="Proteomes" id="UP000540506"/>
    </source>
</evidence>
<dbReference type="Gene3D" id="3.20.180.10">
    <property type="entry name" value="PNP-oxidase-like"/>
    <property type="match status" value="1"/>
</dbReference>